<dbReference type="SUPFAM" id="SSF58104">
    <property type="entry name" value="Methyl-accepting chemotaxis protein (MCP) signaling domain"/>
    <property type="match status" value="1"/>
</dbReference>
<dbReference type="PANTHER" id="PTHR32089">
    <property type="entry name" value="METHYL-ACCEPTING CHEMOTAXIS PROTEIN MCPB"/>
    <property type="match status" value="1"/>
</dbReference>
<feature type="domain" description="Methyl-accepting transducer" evidence="4">
    <location>
        <begin position="116"/>
        <end position="359"/>
    </location>
</feature>
<organism evidence="5 6">
    <name type="scientific">Parvibium lacunae</name>
    <dbReference type="NCBI Taxonomy" id="1888893"/>
    <lineage>
        <taxon>Bacteria</taxon>
        <taxon>Pseudomonadati</taxon>
        <taxon>Pseudomonadota</taxon>
        <taxon>Betaproteobacteria</taxon>
        <taxon>Burkholderiales</taxon>
        <taxon>Alcaligenaceae</taxon>
        <taxon>Parvibium</taxon>
    </lineage>
</organism>
<dbReference type="PROSITE" id="PS50111">
    <property type="entry name" value="CHEMOTAXIS_TRANSDUC_2"/>
    <property type="match status" value="1"/>
</dbReference>
<dbReference type="PANTHER" id="PTHR32089:SF112">
    <property type="entry name" value="LYSOZYME-LIKE PROTEIN-RELATED"/>
    <property type="match status" value="1"/>
</dbReference>
<dbReference type="InterPro" id="IPR004089">
    <property type="entry name" value="MCPsignal_dom"/>
</dbReference>
<dbReference type="GO" id="GO:0007165">
    <property type="term" value="P:signal transduction"/>
    <property type="evidence" value="ECO:0007669"/>
    <property type="project" value="UniProtKB-KW"/>
</dbReference>
<name>A0A368L845_9BURK</name>
<evidence type="ECO:0000313" key="6">
    <source>
        <dbReference type="Proteomes" id="UP000252357"/>
    </source>
</evidence>
<evidence type="ECO:0000256" key="2">
    <source>
        <dbReference type="PROSITE-ProRule" id="PRU00284"/>
    </source>
</evidence>
<dbReference type="OrthoDB" id="2489132at2"/>
<dbReference type="SMART" id="SM00283">
    <property type="entry name" value="MA"/>
    <property type="match status" value="1"/>
</dbReference>
<evidence type="ECO:0000256" key="1">
    <source>
        <dbReference type="ARBA" id="ARBA00023224"/>
    </source>
</evidence>
<dbReference type="GO" id="GO:0016020">
    <property type="term" value="C:membrane"/>
    <property type="evidence" value="ECO:0007669"/>
    <property type="project" value="InterPro"/>
</dbReference>
<dbReference type="AlphaFoldDB" id="A0A368L845"/>
<comment type="caution">
    <text evidence="5">The sequence shown here is derived from an EMBL/GenBank/DDBJ whole genome shotgun (WGS) entry which is preliminary data.</text>
</comment>
<sequence>MQKSHWDKIFFVRIALLILLLSIFVLMQLDSAHLDWYLYGVLAVGVGLNIYDLLRLIQQQQARQHLAATLNAIDADYGNVAVELDSHSHPDYRPIISALNGLLKRVASFVADIRNSSIQIAMSSAKMQEKITLTSKDAEQQRVLIDQMVALSAQAKTAISDSSDYAKTISTLTDNNLLAAESSVTDLIQVQEKIIESTQSVDDLIQTIQSLNESSTKINQIVAFIRDVSQQTNLLALNAAIEAARAGEAGRGFAVVADEVRALAEKVATATIQIAESTGQIVDAIEETSHDANQIRLNTQSTRGIVDSAVGKFQTMLHDFKSVGTNLRGIEHGVTRLVEMNEYLYTCSGEIRGAADSVSAKMQECQRYALDLSGATESVQEFSSRFTLEGSKFDQICAKSREFRDRISTWLTALAAEQVNVFDQQYIPLPNTNPQKFKTSYDQRVESQLQAWFDAMLEEVNGLTFAVCFDVNGYMPAHHKKFSQAPTGNMQQDLLYSRHKRIFNEPSAVRGAKNRRPMLLETYARDTGEIINVLSLPIMVNQQHWGAVRVGFDPQILLETQVTQH</sequence>
<keyword evidence="3" id="KW-0472">Membrane</keyword>
<evidence type="ECO:0000313" key="5">
    <source>
        <dbReference type="EMBL" id="RCS59835.1"/>
    </source>
</evidence>
<dbReference type="Pfam" id="PF00015">
    <property type="entry name" value="MCPsignal"/>
    <property type="match status" value="1"/>
</dbReference>
<reference evidence="5 6" key="1">
    <citation type="journal article" date="2018" name="Int. J. Syst. Evol. Microbiol.">
        <title>Parvibium lacunae gen. nov., sp. nov., a new member of the family Alcaligenaceae isolated from a freshwater pond.</title>
        <authorList>
            <person name="Chen W.M."/>
            <person name="Xie P.B."/>
            <person name="Hsu M.Y."/>
            <person name="Sheu S.Y."/>
        </authorList>
    </citation>
    <scope>NUCLEOTIDE SEQUENCE [LARGE SCALE GENOMIC DNA]</scope>
    <source>
        <strain evidence="5 6">KMB9</strain>
    </source>
</reference>
<dbReference type="Proteomes" id="UP000252357">
    <property type="component" value="Unassembled WGS sequence"/>
</dbReference>
<gene>
    <name evidence="5" type="ORF">DU000_03810</name>
</gene>
<keyword evidence="6" id="KW-1185">Reference proteome</keyword>
<dbReference type="EMBL" id="QPGB01000001">
    <property type="protein sequence ID" value="RCS59835.1"/>
    <property type="molecule type" value="Genomic_DNA"/>
</dbReference>
<dbReference type="RefSeq" id="WP_114401982.1">
    <property type="nucleotide sequence ID" value="NZ_QPGB01000001.1"/>
</dbReference>
<feature type="transmembrane region" description="Helical" evidence="3">
    <location>
        <begin position="12"/>
        <end position="30"/>
    </location>
</feature>
<keyword evidence="1 2" id="KW-0807">Transducer</keyword>
<keyword evidence="3" id="KW-0812">Transmembrane</keyword>
<evidence type="ECO:0000256" key="3">
    <source>
        <dbReference type="SAM" id="Phobius"/>
    </source>
</evidence>
<evidence type="ECO:0000259" key="4">
    <source>
        <dbReference type="PROSITE" id="PS50111"/>
    </source>
</evidence>
<dbReference type="Gene3D" id="1.10.287.950">
    <property type="entry name" value="Methyl-accepting chemotaxis protein"/>
    <property type="match status" value="1"/>
</dbReference>
<feature type="transmembrane region" description="Helical" evidence="3">
    <location>
        <begin position="36"/>
        <end position="54"/>
    </location>
</feature>
<protein>
    <recommendedName>
        <fullName evidence="4">Methyl-accepting transducer domain-containing protein</fullName>
    </recommendedName>
</protein>
<proteinExistence type="predicted"/>
<keyword evidence="3" id="KW-1133">Transmembrane helix</keyword>
<accession>A0A368L845</accession>